<dbReference type="Proteomes" id="UP000199588">
    <property type="component" value="Unassembled WGS sequence"/>
</dbReference>
<organism evidence="8 9">
    <name type="scientific">Basfia succiniciproducens</name>
    <dbReference type="NCBI Taxonomy" id="653940"/>
    <lineage>
        <taxon>Bacteria</taxon>
        <taxon>Pseudomonadati</taxon>
        <taxon>Pseudomonadota</taxon>
        <taxon>Gammaproteobacteria</taxon>
        <taxon>Pasteurellales</taxon>
        <taxon>Pasteurellaceae</taxon>
        <taxon>Basfia</taxon>
    </lineage>
</organism>
<accession>A0A1G5AZB3</accession>
<name>A0A1G5AZB3_9PAST</name>
<dbReference type="GO" id="GO:0004601">
    <property type="term" value="F:peroxidase activity"/>
    <property type="evidence" value="ECO:0007669"/>
    <property type="project" value="UniProtKB-KW"/>
</dbReference>
<keyword evidence="2 6" id="KW-0349">Heme</keyword>
<dbReference type="InterPro" id="IPR009056">
    <property type="entry name" value="Cyt_c-like_dom"/>
</dbReference>
<dbReference type="SUPFAM" id="SSF46626">
    <property type="entry name" value="Cytochrome c"/>
    <property type="match status" value="2"/>
</dbReference>
<feature type="domain" description="Cytochrome c" evidence="7">
    <location>
        <begin position="182"/>
        <end position="284"/>
    </location>
</feature>
<dbReference type="Pfam" id="PF00034">
    <property type="entry name" value="Cytochrom_C"/>
    <property type="match status" value="1"/>
</dbReference>
<dbReference type="Pfam" id="PF03150">
    <property type="entry name" value="CCP_MauG"/>
    <property type="match status" value="1"/>
</dbReference>
<feature type="domain" description="Cytochrome c" evidence="7">
    <location>
        <begin position="333"/>
        <end position="453"/>
    </location>
</feature>
<dbReference type="InterPro" id="IPR004852">
    <property type="entry name" value="Di-haem_cyt_c_peroxidsae"/>
</dbReference>
<evidence type="ECO:0000256" key="2">
    <source>
        <dbReference type="ARBA" id="ARBA00022617"/>
    </source>
</evidence>
<comment type="subcellular location">
    <subcellularLocation>
        <location evidence="1">Cell envelope</location>
    </subcellularLocation>
</comment>
<evidence type="ECO:0000256" key="6">
    <source>
        <dbReference type="PROSITE-ProRule" id="PRU00433"/>
    </source>
</evidence>
<dbReference type="PROSITE" id="PS51007">
    <property type="entry name" value="CYTC"/>
    <property type="match status" value="2"/>
</dbReference>
<evidence type="ECO:0000259" key="7">
    <source>
        <dbReference type="PROSITE" id="PS51007"/>
    </source>
</evidence>
<sequence length="467" mass="52325">MKKYFLSAIAIAGLGYLSMVGYAHFFDKSQSEKLYAATEVPQQFKPVAKVMFDNGCQYCHSPSADIPGYANFPIAKQLMEQDIAQGLRSFRLDRMFEGMKDPSKLSEADLAKLEQVIRNDQMPAAKFLHIHWGTRPDADEKQVLLDWIKQQREAHFLPQNTQGADAARLVQPIPDAIATDSHKVALGEKLYFDGRLSADGSIQCHTCHQLEQAGIDNLPVSEGIEGKKGGINAPTVFNAAFNKWQFWDGRAKTLADQAGGPPVNPVEMGSKDWDEIIARLDQDETFKKEFLSVFPELSQATVTEAIGEFEKTLITPNSAFDRYLKGEQSALNDQQKRGYELFKNAKCDTCHTGTAMGGQSFEYMGIYDDYFKARGTDLTDADKGRFAETQDPYDMHRFKVPTLRNVALTAPYMHDATAKDLKEAVRIMGHYQSNKDFSDAELDDIVSFLNSLTGEFKGKLLTNEKMK</sequence>
<dbReference type="InterPro" id="IPR051395">
    <property type="entry name" value="Cytochrome_c_Peroxidase/MauG"/>
</dbReference>
<comment type="caution">
    <text evidence="8">The sequence shown here is derived from an EMBL/GenBank/DDBJ whole genome shotgun (WGS) entry which is preliminary data.</text>
</comment>
<keyword evidence="3 6" id="KW-0479">Metal-binding</keyword>
<dbReference type="Pfam" id="PF14376">
    <property type="entry name" value="Haem_bd"/>
    <property type="match status" value="1"/>
</dbReference>
<dbReference type="Gene3D" id="1.10.760.10">
    <property type="entry name" value="Cytochrome c-like domain"/>
    <property type="match status" value="2"/>
</dbReference>
<dbReference type="PANTHER" id="PTHR30600">
    <property type="entry name" value="CYTOCHROME C PEROXIDASE-RELATED"/>
    <property type="match status" value="1"/>
</dbReference>
<keyword evidence="4" id="KW-0560">Oxidoreductase</keyword>
<dbReference type="InterPro" id="IPR036909">
    <property type="entry name" value="Cyt_c-like_dom_sf"/>
</dbReference>
<dbReference type="PANTHER" id="PTHR30600:SF7">
    <property type="entry name" value="CYTOCHROME C PEROXIDASE-RELATED"/>
    <property type="match status" value="1"/>
</dbReference>
<dbReference type="RefSeq" id="WP_090654196.1">
    <property type="nucleotide sequence ID" value="NZ_CP015031.1"/>
</dbReference>
<keyword evidence="8" id="KW-0575">Peroxidase</keyword>
<evidence type="ECO:0000256" key="1">
    <source>
        <dbReference type="ARBA" id="ARBA00004196"/>
    </source>
</evidence>
<dbReference type="InterPro" id="IPR025992">
    <property type="entry name" value="Haem-bd"/>
</dbReference>
<evidence type="ECO:0000313" key="9">
    <source>
        <dbReference type="Proteomes" id="UP000199588"/>
    </source>
</evidence>
<evidence type="ECO:0000313" key="8">
    <source>
        <dbReference type="EMBL" id="SCX83171.1"/>
    </source>
</evidence>
<keyword evidence="5 6" id="KW-0408">Iron</keyword>
<evidence type="ECO:0000256" key="4">
    <source>
        <dbReference type="ARBA" id="ARBA00023002"/>
    </source>
</evidence>
<dbReference type="EMBL" id="FMUQ01000003">
    <property type="protein sequence ID" value="SCX83171.1"/>
    <property type="molecule type" value="Genomic_DNA"/>
</dbReference>
<reference evidence="8 9" key="1">
    <citation type="submission" date="2016-10" db="EMBL/GenBank/DDBJ databases">
        <authorList>
            <person name="Varghese N."/>
            <person name="Submissions S."/>
        </authorList>
    </citation>
    <scope>NUCLEOTIDE SEQUENCE [LARGE SCALE GENOMIC DNA]</scope>
    <source>
        <strain evidence="8 9">DSM 22022</strain>
    </source>
</reference>
<evidence type="ECO:0000256" key="3">
    <source>
        <dbReference type="ARBA" id="ARBA00022723"/>
    </source>
</evidence>
<protein>
    <submittedName>
        <fullName evidence="8">Cytochrome c peroxidase</fullName>
    </submittedName>
</protein>
<evidence type="ECO:0000256" key="5">
    <source>
        <dbReference type="ARBA" id="ARBA00023004"/>
    </source>
</evidence>
<dbReference type="SMART" id="SM01235">
    <property type="entry name" value="Haem_bd"/>
    <property type="match status" value="1"/>
</dbReference>
<gene>
    <name evidence="8" type="ORF">SAMN02910354_00544</name>
</gene>
<keyword evidence="9" id="KW-1185">Reference proteome</keyword>
<proteinExistence type="predicted"/>